<dbReference type="Gene3D" id="3.90.1200.10">
    <property type="match status" value="1"/>
</dbReference>
<dbReference type="InterPro" id="IPR002575">
    <property type="entry name" value="Aminoglycoside_PTrfase"/>
</dbReference>
<dbReference type="AlphaFoldDB" id="A0A7Y4L0J0"/>
<feature type="domain" description="Aminoglycoside phosphotransferase" evidence="1">
    <location>
        <begin position="44"/>
        <end position="220"/>
    </location>
</feature>
<name>A0A7Y4L0J0_9ACTN</name>
<evidence type="ECO:0000313" key="3">
    <source>
        <dbReference type="EMBL" id="NOL41246.1"/>
    </source>
</evidence>
<dbReference type="EMBL" id="JACHKF010000001">
    <property type="protein sequence ID" value="MBB6568908.1"/>
    <property type="molecule type" value="Genomic_DNA"/>
</dbReference>
<dbReference type="RefSeq" id="WP_171673679.1">
    <property type="nucleotide sequence ID" value="NZ_BAAAGT010000013.1"/>
</dbReference>
<dbReference type="Proteomes" id="UP000534306">
    <property type="component" value="Unassembled WGS sequence"/>
</dbReference>
<gene>
    <name evidence="2" type="ORF">HNR71_004545</name>
    <name evidence="3" type="ORF">HPO96_13420</name>
</gene>
<dbReference type="GO" id="GO:0016301">
    <property type="term" value="F:kinase activity"/>
    <property type="evidence" value="ECO:0007669"/>
    <property type="project" value="UniProtKB-KW"/>
</dbReference>
<accession>A0A7Y4L0J0</accession>
<dbReference type="InterPro" id="IPR011009">
    <property type="entry name" value="Kinase-like_dom_sf"/>
</dbReference>
<evidence type="ECO:0000313" key="4">
    <source>
        <dbReference type="Proteomes" id="UP000534306"/>
    </source>
</evidence>
<dbReference type="Proteomes" id="UP000553957">
    <property type="component" value="Unassembled WGS sequence"/>
</dbReference>
<comment type="caution">
    <text evidence="3">The sequence shown here is derived from an EMBL/GenBank/DDBJ whole genome shotgun (WGS) entry which is preliminary data.</text>
</comment>
<evidence type="ECO:0000313" key="2">
    <source>
        <dbReference type="EMBL" id="MBB6568908.1"/>
    </source>
</evidence>
<organism evidence="3 4">
    <name type="scientific">Kribbella sandramycini</name>
    <dbReference type="NCBI Taxonomy" id="60450"/>
    <lineage>
        <taxon>Bacteria</taxon>
        <taxon>Bacillati</taxon>
        <taxon>Actinomycetota</taxon>
        <taxon>Actinomycetes</taxon>
        <taxon>Propionibacteriales</taxon>
        <taxon>Kribbellaceae</taxon>
        <taxon>Kribbella</taxon>
    </lineage>
</organism>
<reference evidence="3 4" key="1">
    <citation type="submission" date="2020-05" db="EMBL/GenBank/DDBJ databases">
        <title>Genome sequence of Kribbella sandramycini ATCC 39419.</title>
        <authorList>
            <person name="Maclea K.S."/>
            <person name="Fair J.L."/>
        </authorList>
    </citation>
    <scope>NUCLEOTIDE SEQUENCE [LARGE SCALE GENOMIC DNA]</scope>
    <source>
        <strain evidence="3 4">ATCC 39419</strain>
    </source>
</reference>
<evidence type="ECO:0000259" key="1">
    <source>
        <dbReference type="Pfam" id="PF01636"/>
    </source>
</evidence>
<keyword evidence="3" id="KW-0808">Transferase</keyword>
<dbReference type="Pfam" id="PF01636">
    <property type="entry name" value="APH"/>
    <property type="match status" value="1"/>
</dbReference>
<keyword evidence="4" id="KW-1185">Reference proteome</keyword>
<reference evidence="2 5" key="2">
    <citation type="submission" date="2020-08" db="EMBL/GenBank/DDBJ databases">
        <title>Sequencing the genomes of 1000 actinobacteria strains.</title>
        <authorList>
            <person name="Klenk H.-P."/>
        </authorList>
    </citation>
    <scope>NUCLEOTIDE SEQUENCE [LARGE SCALE GENOMIC DNA]</scope>
    <source>
        <strain evidence="2 5">DSM 15626</strain>
    </source>
</reference>
<proteinExistence type="predicted"/>
<keyword evidence="2" id="KW-0418">Kinase</keyword>
<evidence type="ECO:0000313" key="5">
    <source>
        <dbReference type="Proteomes" id="UP000553957"/>
    </source>
</evidence>
<protein>
    <submittedName>
        <fullName evidence="2">Aminoglycoside phosphotransferase (APT) family kinase protein</fullName>
    </submittedName>
    <submittedName>
        <fullName evidence="3">Aminoglycoside phosphotransferase family protein</fullName>
    </submittedName>
</protein>
<dbReference type="EMBL" id="JABJRC010000002">
    <property type="protein sequence ID" value="NOL41246.1"/>
    <property type="molecule type" value="Genomic_DNA"/>
</dbReference>
<sequence length="285" mass="31280">MEVAEARRATAAAVSTATELGLHVDEAIVLSDSNRLVVRLLPCDTVARVTPLTHFASAAQEVELVRLLARTDSPVAPLEPRVEACVFGHEGFQVTMWAYSAPAPSQVLPPAEYARTLAHLHAGLRQINLTTPHFMDRVTATQRDAASHDVTPDLAPADRSLLTNALHDLGRSILDRGRPDQLLHGEPHPMNLLTTTNGPLFIDFENTARGPVEYDLAWIPDQVSRHYPNSDPAVLDHCRGLVLAIVATHRWSRDDHHPSGRTSGHAFLHALRTGPPWPTLDTITW</sequence>
<dbReference type="SUPFAM" id="SSF56112">
    <property type="entry name" value="Protein kinase-like (PK-like)"/>
    <property type="match status" value="1"/>
</dbReference>